<organism evidence="2">
    <name type="scientific">Sipha flava</name>
    <name type="common">yellow sugarcane aphid</name>
    <dbReference type="NCBI Taxonomy" id="143950"/>
    <lineage>
        <taxon>Eukaryota</taxon>
        <taxon>Metazoa</taxon>
        <taxon>Ecdysozoa</taxon>
        <taxon>Arthropoda</taxon>
        <taxon>Hexapoda</taxon>
        <taxon>Insecta</taxon>
        <taxon>Pterygota</taxon>
        <taxon>Neoptera</taxon>
        <taxon>Paraneoptera</taxon>
        <taxon>Hemiptera</taxon>
        <taxon>Sternorrhyncha</taxon>
        <taxon>Aphidomorpha</taxon>
        <taxon>Aphidoidea</taxon>
        <taxon>Aphididae</taxon>
        <taxon>Sipha</taxon>
    </lineage>
</organism>
<reference evidence="2" key="1">
    <citation type="submission" date="2018-04" db="EMBL/GenBank/DDBJ databases">
        <title>Transcriptome assembly of Sipha flava.</title>
        <authorList>
            <person name="Scully E.D."/>
            <person name="Geib S.M."/>
            <person name="Palmer N.A."/>
            <person name="Koch K."/>
            <person name="Bradshaw J."/>
            <person name="Heng-Moss T."/>
            <person name="Sarath G."/>
        </authorList>
    </citation>
    <scope>NUCLEOTIDE SEQUENCE</scope>
</reference>
<protein>
    <recommendedName>
        <fullName evidence="1">Helitron helicase-like domain-containing protein</fullName>
    </recommendedName>
</protein>
<sequence>MAKMISERLHFIRNHQKQLRADDYVHLRDAVNNDANINANNVGQQVILPSSFTGSPRYMHEKNQDAMTYVHKFVRPDLFITFTCIPEWSEIKNELFQDQKSFDKHNIISRVFHLKLKKFMHVLKNKYIFKLDLHVKLH</sequence>
<evidence type="ECO:0000259" key="1">
    <source>
        <dbReference type="Pfam" id="PF14214"/>
    </source>
</evidence>
<dbReference type="Pfam" id="PF14214">
    <property type="entry name" value="Helitron_like_N"/>
    <property type="match status" value="1"/>
</dbReference>
<gene>
    <name evidence="2" type="ORF">g.181542</name>
</gene>
<name>A0A2S2R9K7_9HEMI</name>
<dbReference type="OrthoDB" id="6614296at2759"/>
<dbReference type="InterPro" id="IPR025476">
    <property type="entry name" value="Helitron_helicase-like"/>
</dbReference>
<evidence type="ECO:0000313" key="2">
    <source>
        <dbReference type="EMBL" id="MBY86643.1"/>
    </source>
</evidence>
<proteinExistence type="predicted"/>
<feature type="domain" description="Helitron helicase-like" evidence="1">
    <location>
        <begin position="2"/>
        <end position="129"/>
    </location>
</feature>
<dbReference type="PANTHER" id="PTHR45786">
    <property type="entry name" value="DNA BINDING PROTEIN-LIKE"/>
    <property type="match status" value="1"/>
</dbReference>
<dbReference type="EMBL" id="GGMS01017440">
    <property type="protein sequence ID" value="MBY86643.1"/>
    <property type="molecule type" value="Transcribed_RNA"/>
</dbReference>
<dbReference type="PANTHER" id="PTHR45786:SF74">
    <property type="entry name" value="ATP-DEPENDENT DNA HELICASE"/>
    <property type="match status" value="1"/>
</dbReference>
<dbReference type="AlphaFoldDB" id="A0A2S2R9K7"/>
<accession>A0A2S2R9K7</accession>